<keyword evidence="3" id="KW-1185">Reference proteome</keyword>
<sequence>MIILPMCPLSKFPKSNKNPAPSPPPVGSARASRTDAAALCRRRRRWPSAFASSGPALPRSGPPQRHPLRPRPFPRPVAAGPARRSPLLPPGPACRRRHVGQPRPALRHQGLAAAQALLLLRLRAQPRHGGRVHGLPSLALPRLLRRAAAAVMEPPPAAAASGASAGHPRSTGAGAPRPPSASSPSAPTAPRRASQPPPAAAATAGPGAGSSWRWRRRCPRSWPRRGGAARPPCPAGSGVRTPGRCFPVLFVVRVFLLDLKLKKMDRR</sequence>
<feature type="compositionally biased region" description="Low complexity" evidence="1">
    <location>
        <begin position="182"/>
        <end position="212"/>
    </location>
</feature>
<organism evidence="2 3">
    <name type="scientific">Panicum virgatum</name>
    <name type="common">Blackwell switchgrass</name>
    <dbReference type="NCBI Taxonomy" id="38727"/>
    <lineage>
        <taxon>Eukaryota</taxon>
        <taxon>Viridiplantae</taxon>
        <taxon>Streptophyta</taxon>
        <taxon>Embryophyta</taxon>
        <taxon>Tracheophyta</taxon>
        <taxon>Spermatophyta</taxon>
        <taxon>Magnoliopsida</taxon>
        <taxon>Liliopsida</taxon>
        <taxon>Poales</taxon>
        <taxon>Poaceae</taxon>
        <taxon>PACMAD clade</taxon>
        <taxon>Panicoideae</taxon>
        <taxon>Panicodae</taxon>
        <taxon>Paniceae</taxon>
        <taxon>Panicinae</taxon>
        <taxon>Panicum</taxon>
        <taxon>Panicum sect. Hiantes</taxon>
    </lineage>
</organism>
<evidence type="ECO:0000256" key="1">
    <source>
        <dbReference type="SAM" id="MobiDB-lite"/>
    </source>
</evidence>
<feature type="region of interest" description="Disordered" evidence="1">
    <location>
        <begin position="7"/>
        <end position="105"/>
    </location>
</feature>
<feature type="compositionally biased region" description="Low complexity" evidence="1">
    <location>
        <begin position="224"/>
        <end position="238"/>
    </location>
</feature>
<dbReference type="Proteomes" id="UP000823388">
    <property type="component" value="Chromosome 2K"/>
</dbReference>
<evidence type="ECO:0000313" key="3">
    <source>
        <dbReference type="Proteomes" id="UP000823388"/>
    </source>
</evidence>
<feature type="compositionally biased region" description="Low complexity" evidence="1">
    <location>
        <begin position="155"/>
        <end position="175"/>
    </location>
</feature>
<name>A0A8T0WI92_PANVG</name>
<dbReference type="EMBL" id="CM029039">
    <property type="protein sequence ID" value="KAG2647720.1"/>
    <property type="molecule type" value="Genomic_DNA"/>
</dbReference>
<comment type="caution">
    <text evidence="2">The sequence shown here is derived from an EMBL/GenBank/DDBJ whole genome shotgun (WGS) entry which is preliminary data.</text>
</comment>
<feature type="compositionally biased region" description="Pro residues" evidence="1">
    <location>
        <begin position="60"/>
        <end position="75"/>
    </location>
</feature>
<dbReference type="AlphaFoldDB" id="A0A8T0WI92"/>
<feature type="compositionally biased region" description="Low complexity" evidence="1">
    <location>
        <begin position="76"/>
        <end position="86"/>
    </location>
</feature>
<accession>A0A8T0WI92</accession>
<proteinExistence type="predicted"/>
<protein>
    <submittedName>
        <fullName evidence="2">Uncharacterized protein</fullName>
    </submittedName>
</protein>
<feature type="region of interest" description="Disordered" evidence="1">
    <location>
        <begin position="155"/>
        <end position="238"/>
    </location>
</feature>
<evidence type="ECO:0000313" key="2">
    <source>
        <dbReference type="EMBL" id="KAG2647720.1"/>
    </source>
</evidence>
<reference evidence="2" key="1">
    <citation type="submission" date="2020-05" db="EMBL/GenBank/DDBJ databases">
        <title>WGS assembly of Panicum virgatum.</title>
        <authorList>
            <person name="Lovell J.T."/>
            <person name="Jenkins J."/>
            <person name="Shu S."/>
            <person name="Juenger T.E."/>
            <person name="Schmutz J."/>
        </authorList>
    </citation>
    <scope>NUCLEOTIDE SEQUENCE</scope>
    <source>
        <strain evidence="2">AP13</strain>
    </source>
</reference>
<feature type="compositionally biased region" description="Basic residues" evidence="1">
    <location>
        <begin position="213"/>
        <end position="223"/>
    </location>
</feature>
<gene>
    <name evidence="2" type="ORF">PVAP13_2KG568800</name>
</gene>